<dbReference type="InterPro" id="IPR039022">
    <property type="entry name" value="KaiB-like"/>
</dbReference>
<dbReference type="GO" id="GO:0048511">
    <property type="term" value="P:rhythmic process"/>
    <property type="evidence" value="ECO:0007669"/>
    <property type="project" value="InterPro"/>
</dbReference>
<feature type="domain" description="KaiB" evidence="1">
    <location>
        <begin position="25"/>
        <end position="106"/>
    </location>
</feature>
<dbReference type="STRING" id="688867.SAMN05660236_3608"/>
<dbReference type="SUPFAM" id="SSF52833">
    <property type="entry name" value="Thioredoxin-like"/>
    <property type="match status" value="1"/>
</dbReference>
<dbReference type="SMART" id="SM01248">
    <property type="entry name" value="KaiB"/>
    <property type="match status" value="1"/>
</dbReference>
<dbReference type="Gene3D" id="3.40.30.10">
    <property type="entry name" value="Glutaredoxin"/>
    <property type="match status" value="1"/>
</dbReference>
<dbReference type="RefSeq" id="WP_079688117.1">
    <property type="nucleotide sequence ID" value="NZ_FUZU01000002.1"/>
</dbReference>
<proteinExistence type="predicted"/>
<dbReference type="PANTHER" id="PTHR41709">
    <property type="entry name" value="KAIB-LIKE PROTEIN 1"/>
    <property type="match status" value="1"/>
</dbReference>
<accession>A0A1T5LPW8</accession>
<organism evidence="2 3">
    <name type="scientific">Ohtaekwangia koreensis</name>
    <dbReference type="NCBI Taxonomy" id="688867"/>
    <lineage>
        <taxon>Bacteria</taxon>
        <taxon>Pseudomonadati</taxon>
        <taxon>Bacteroidota</taxon>
        <taxon>Cytophagia</taxon>
        <taxon>Cytophagales</taxon>
        <taxon>Fulvivirgaceae</taxon>
        <taxon>Ohtaekwangia</taxon>
    </lineage>
</organism>
<dbReference type="CDD" id="cd02978">
    <property type="entry name" value="KaiB_like"/>
    <property type="match status" value="1"/>
</dbReference>
<name>A0A1T5LPW8_9BACT</name>
<dbReference type="PANTHER" id="PTHR41709:SF2">
    <property type="entry name" value="CIRCADIAN CLOCK PROTEIN KAIB2"/>
    <property type="match status" value="1"/>
</dbReference>
<dbReference type="InterPro" id="IPR036249">
    <property type="entry name" value="Thioredoxin-like_sf"/>
</dbReference>
<dbReference type="EMBL" id="FUZU01000002">
    <property type="protein sequence ID" value="SKC77588.1"/>
    <property type="molecule type" value="Genomic_DNA"/>
</dbReference>
<gene>
    <name evidence="2" type="ORF">SAMN05660236_3608</name>
</gene>
<dbReference type="InterPro" id="IPR011649">
    <property type="entry name" value="KaiB_domain"/>
</dbReference>
<evidence type="ECO:0000313" key="2">
    <source>
        <dbReference type="EMBL" id="SKC77588.1"/>
    </source>
</evidence>
<dbReference type="Pfam" id="PF07689">
    <property type="entry name" value="KaiB"/>
    <property type="match status" value="1"/>
</dbReference>
<protein>
    <submittedName>
        <fullName evidence="2">Circadian clock protein KaiB</fullName>
    </submittedName>
</protein>
<sequence length="108" mass="12128">MLKKIPKKRKVKSKAGGVGEKYILRLFVTGILPNSTRAVVNIKDICEKYLKGRYELEIIDIYQQPALAIEENIIAIPVLIKKLPLPEERLIGDLSDTQSVLEGLNLIS</sequence>
<reference evidence="2 3" key="1">
    <citation type="submission" date="2017-02" db="EMBL/GenBank/DDBJ databases">
        <authorList>
            <person name="Peterson S.W."/>
        </authorList>
    </citation>
    <scope>NUCLEOTIDE SEQUENCE [LARGE SCALE GENOMIC DNA]</scope>
    <source>
        <strain evidence="2 3">DSM 25262</strain>
    </source>
</reference>
<dbReference type="OrthoDB" id="5458519at2"/>
<dbReference type="AlphaFoldDB" id="A0A1T5LPW8"/>
<dbReference type="Proteomes" id="UP000190961">
    <property type="component" value="Unassembled WGS sequence"/>
</dbReference>
<evidence type="ECO:0000313" key="3">
    <source>
        <dbReference type="Proteomes" id="UP000190961"/>
    </source>
</evidence>
<evidence type="ECO:0000259" key="1">
    <source>
        <dbReference type="SMART" id="SM01248"/>
    </source>
</evidence>
<keyword evidence="3" id="KW-1185">Reference proteome</keyword>